<name>A0A8J8MII8_9FIRM</name>
<gene>
    <name evidence="1" type="ORF">HZI73_06195</name>
</gene>
<dbReference type="SUPFAM" id="SSF52540">
    <property type="entry name" value="P-loop containing nucleoside triphosphate hydrolases"/>
    <property type="match status" value="1"/>
</dbReference>
<dbReference type="Proteomes" id="UP000683246">
    <property type="component" value="Chromosome"/>
</dbReference>
<dbReference type="RefSeq" id="WP_212697389.1">
    <property type="nucleotide sequence ID" value="NZ_CP058649.1"/>
</dbReference>
<evidence type="ECO:0000313" key="1">
    <source>
        <dbReference type="EMBL" id="QUI21918.1"/>
    </source>
</evidence>
<protein>
    <submittedName>
        <fullName evidence="1">ATPase</fullName>
    </submittedName>
</protein>
<dbReference type="AlphaFoldDB" id="A0A8J8MII8"/>
<sequence>MEKSCKVRHYFPGGNTTRGFFSYYDYILPQEEATRIICLKGGPGVGKSTYMKRLGTAMEEKGFEVEYMHCSSDPHSLDGVVFPQIKVALIDGTAPHVVDPKNPGAVDEIIHLGDYWNEEGIRKNRKQILLVNKVVGKLFARAYRYLKAAKPVYDDMATIHDEALDHSGVYIEAEKVINKHLKKHKASNKPGYVRKLFASAITPKGLVNYLETVIGGNETIYRVIGEPGTQTSKLLELVKESAISKGFDVEAFYCPIDPANKLEHLVIKKLGVAFITTNDFHNIDVVDAECIDMNKYLNYAIIDQYFDVLQYDFKVYSELLDSAIRTIHDAKKSHDYMETLYIPHMDFDKVKEAGVVMLERIMAYAEEFDFDDMIL</sequence>
<dbReference type="Gene3D" id="3.40.50.300">
    <property type="entry name" value="P-loop containing nucleotide triphosphate hydrolases"/>
    <property type="match status" value="1"/>
</dbReference>
<reference evidence="1" key="1">
    <citation type="submission" date="2020-07" db="EMBL/GenBank/DDBJ databases">
        <title>Vallitalea pronyensis genome.</title>
        <authorList>
            <person name="Postec A."/>
        </authorList>
    </citation>
    <scope>NUCLEOTIDE SEQUENCE</scope>
    <source>
        <strain evidence="1">FatNI3</strain>
    </source>
</reference>
<evidence type="ECO:0000313" key="2">
    <source>
        <dbReference type="Proteomes" id="UP000683246"/>
    </source>
</evidence>
<dbReference type="EMBL" id="CP058649">
    <property type="protein sequence ID" value="QUI21918.1"/>
    <property type="molecule type" value="Genomic_DNA"/>
</dbReference>
<proteinExistence type="predicted"/>
<accession>A0A8J8MII8</accession>
<keyword evidence="2" id="KW-1185">Reference proteome</keyword>
<dbReference type="KEGG" id="vpy:HZI73_06195"/>
<organism evidence="1 2">
    <name type="scientific">Vallitalea pronyensis</name>
    <dbReference type="NCBI Taxonomy" id="1348613"/>
    <lineage>
        <taxon>Bacteria</taxon>
        <taxon>Bacillati</taxon>
        <taxon>Bacillota</taxon>
        <taxon>Clostridia</taxon>
        <taxon>Lachnospirales</taxon>
        <taxon>Vallitaleaceae</taxon>
        <taxon>Vallitalea</taxon>
    </lineage>
</organism>
<dbReference type="InterPro" id="IPR027417">
    <property type="entry name" value="P-loop_NTPase"/>
</dbReference>